<dbReference type="Proteomes" id="UP001157034">
    <property type="component" value="Unassembled WGS sequence"/>
</dbReference>
<dbReference type="Pfam" id="PF07687">
    <property type="entry name" value="M20_dimer"/>
    <property type="match status" value="1"/>
</dbReference>
<dbReference type="InterPro" id="IPR036264">
    <property type="entry name" value="Bact_exopeptidase_dim_dom"/>
</dbReference>
<sequence>MKGGFAAGLLALWALDQAEPGWLGDGRLSWVAAIEEEYTGNGTLAAARAGVLAEAAILLEPTELDVLLAGIGIIWIEIEIAGRAAHVEAAGGAVNPILGIQRVIDALQGFERELDAAHAQDPDPAFAPIAHPYNVSVGTVAAGDWISSVPPVARLGVRVGYPRAWTSDDAFDRVREAVLTATAADPWLAEHPPVFRLNGFRAEGYAQDPDTPIVRAIEAAHREVHGAAPALVSMGSTTDARFYVNRFGVPAAAYGPRTRNMHGTDEAVEIASIADCARVVARVLRDWYAA</sequence>
<keyword evidence="5" id="KW-1185">Reference proteome</keyword>
<dbReference type="EMBL" id="BSVB01000001">
    <property type="protein sequence ID" value="GMA93453.1"/>
    <property type="molecule type" value="Genomic_DNA"/>
</dbReference>
<dbReference type="PANTHER" id="PTHR43808:SF25">
    <property type="entry name" value="PEPTIDASE M20 DIMERISATION DOMAIN-CONTAINING PROTEIN"/>
    <property type="match status" value="1"/>
</dbReference>
<dbReference type="InterPro" id="IPR011650">
    <property type="entry name" value="Peptidase_M20_dimer"/>
</dbReference>
<feature type="domain" description="Peptidase M20 dimerisation" evidence="3">
    <location>
        <begin position="72"/>
        <end position="181"/>
    </location>
</feature>
<gene>
    <name evidence="4" type="ORF">GCM10025881_02770</name>
</gene>
<evidence type="ECO:0000256" key="2">
    <source>
        <dbReference type="ARBA" id="ARBA00022801"/>
    </source>
</evidence>
<dbReference type="PANTHER" id="PTHR43808">
    <property type="entry name" value="ACETYLORNITHINE DEACETYLASE"/>
    <property type="match status" value="1"/>
</dbReference>
<dbReference type="Gene3D" id="3.40.630.10">
    <property type="entry name" value="Zn peptidases"/>
    <property type="match status" value="1"/>
</dbReference>
<evidence type="ECO:0000256" key="1">
    <source>
        <dbReference type="ARBA" id="ARBA00022723"/>
    </source>
</evidence>
<proteinExistence type="predicted"/>
<evidence type="ECO:0000313" key="5">
    <source>
        <dbReference type="Proteomes" id="UP001157034"/>
    </source>
</evidence>
<name>A0ABQ6K1I1_9MICO</name>
<dbReference type="Pfam" id="PF01546">
    <property type="entry name" value="Peptidase_M20"/>
    <property type="match status" value="1"/>
</dbReference>
<keyword evidence="2" id="KW-0378">Hydrolase</keyword>
<organism evidence="4 5">
    <name type="scientific">Pseudolysinimonas kribbensis</name>
    <dbReference type="NCBI Taxonomy" id="433641"/>
    <lineage>
        <taxon>Bacteria</taxon>
        <taxon>Bacillati</taxon>
        <taxon>Actinomycetota</taxon>
        <taxon>Actinomycetes</taxon>
        <taxon>Micrococcales</taxon>
        <taxon>Microbacteriaceae</taxon>
        <taxon>Pseudolysinimonas</taxon>
    </lineage>
</organism>
<evidence type="ECO:0000313" key="4">
    <source>
        <dbReference type="EMBL" id="GMA93453.1"/>
    </source>
</evidence>
<dbReference type="InterPro" id="IPR002933">
    <property type="entry name" value="Peptidase_M20"/>
</dbReference>
<protein>
    <recommendedName>
        <fullName evidence="3">Peptidase M20 dimerisation domain-containing protein</fullName>
    </recommendedName>
</protein>
<evidence type="ECO:0000259" key="3">
    <source>
        <dbReference type="Pfam" id="PF07687"/>
    </source>
</evidence>
<comment type="caution">
    <text evidence="4">The sequence shown here is derived from an EMBL/GenBank/DDBJ whole genome shotgun (WGS) entry which is preliminary data.</text>
</comment>
<keyword evidence="1" id="KW-0479">Metal-binding</keyword>
<accession>A0ABQ6K1I1</accession>
<dbReference type="SUPFAM" id="SSF55031">
    <property type="entry name" value="Bacterial exopeptidase dimerisation domain"/>
    <property type="match status" value="1"/>
</dbReference>
<reference evidence="5" key="1">
    <citation type="journal article" date="2019" name="Int. J. Syst. Evol. Microbiol.">
        <title>The Global Catalogue of Microorganisms (GCM) 10K type strain sequencing project: providing services to taxonomists for standard genome sequencing and annotation.</title>
        <authorList>
            <consortium name="The Broad Institute Genomics Platform"/>
            <consortium name="The Broad Institute Genome Sequencing Center for Infectious Disease"/>
            <person name="Wu L."/>
            <person name="Ma J."/>
        </authorList>
    </citation>
    <scope>NUCLEOTIDE SEQUENCE [LARGE SCALE GENOMIC DNA]</scope>
    <source>
        <strain evidence="5">NBRC 108894</strain>
    </source>
</reference>
<dbReference type="Gene3D" id="3.30.70.360">
    <property type="match status" value="1"/>
</dbReference>
<dbReference type="InterPro" id="IPR050072">
    <property type="entry name" value="Peptidase_M20A"/>
</dbReference>
<dbReference type="SUPFAM" id="SSF53187">
    <property type="entry name" value="Zn-dependent exopeptidases"/>
    <property type="match status" value="1"/>
</dbReference>